<comment type="caution">
    <text evidence="11">The sequence shown here is derived from an EMBL/GenBank/DDBJ whole genome shotgun (WGS) entry which is preliminary data.</text>
</comment>
<dbReference type="InterPro" id="IPR008300">
    <property type="entry name" value="PTAC"/>
</dbReference>
<name>A0ABR5A8V0_9BACL</name>
<evidence type="ECO:0000256" key="2">
    <source>
        <dbReference type="ARBA" id="ARBA00007342"/>
    </source>
</evidence>
<evidence type="ECO:0000256" key="3">
    <source>
        <dbReference type="ARBA" id="ARBA00012206"/>
    </source>
</evidence>
<evidence type="ECO:0000313" key="11">
    <source>
        <dbReference type="EMBL" id="KIL37030.1"/>
    </source>
</evidence>
<dbReference type="Pfam" id="PF06130">
    <property type="entry name" value="PTAC"/>
    <property type="match status" value="1"/>
</dbReference>
<dbReference type="PANTHER" id="PTHR39453">
    <property type="entry name" value="PHOSPHATE PROPANOYLTRANSFERASE"/>
    <property type="match status" value="1"/>
</dbReference>
<evidence type="ECO:0000313" key="12">
    <source>
        <dbReference type="Proteomes" id="UP000054526"/>
    </source>
</evidence>
<gene>
    <name evidence="11" type="ORF">SD71_05045</name>
</gene>
<evidence type="ECO:0000256" key="4">
    <source>
        <dbReference type="ARBA" id="ARBA00020837"/>
    </source>
</evidence>
<evidence type="ECO:0000256" key="6">
    <source>
        <dbReference type="ARBA" id="ARBA00022723"/>
    </source>
</evidence>
<comment type="pathway">
    <text evidence="10">Polyol metabolism; 1,2-propanediol degradation.</text>
</comment>
<reference evidence="11 12" key="1">
    <citation type="submission" date="2014-12" db="EMBL/GenBank/DDBJ databases">
        <title>Draft genome sequence of Cohnella kolymensis strain B-2846.</title>
        <authorList>
            <person name="Karlyshev A.V."/>
            <person name="Kudryashova E.B."/>
        </authorList>
    </citation>
    <scope>NUCLEOTIDE SEQUENCE [LARGE SCALE GENOMIC DNA]</scope>
    <source>
        <strain evidence="11 12">VKM B-2846</strain>
    </source>
</reference>
<evidence type="ECO:0000256" key="10">
    <source>
        <dbReference type="PIRNR" id="PIRNR010130"/>
    </source>
</evidence>
<evidence type="ECO:0000256" key="9">
    <source>
        <dbReference type="ARBA" id="ARBA00047589"/>
    </source>
</evidence>
<proteinExistence type="inferred from homology"/>
<evidence type="ECO:0000256" key="1">
    <source>
        <dbReference type="ARBA" id="ARBA00001947"/>
    </source>
</evidence>
<dbReference type="NCBIfam" id="NF011652">
    <property type="entry name" value="PRK15070.1"/>
    <property type="match status" value="1"/>
</dbReference>
<evidence type="ECO:0000256" key="7">
    <source>
        <dbReference type="ARBA" id="ARBA00022833"/>
    </source>
</evidence>
<organism evidence="11 12">
    <name type="scientific">Cohnella kolymensis</name>
    <dbReference type="NCBI Taxonomy" id="1590652"/>
    <lineage>
        <taxon>Bacteria</taxon>
        <taxon>Bacillati</taxon>
        <taxon>Bacillota</taxon>
        <taxon>Bacilli</taxon>
        <taxon>Bacillales</taxon>
        <taxon>Paenibacillaceae</taxon>
        <taxon>Cohnella</taxon>
    </lineage>
</organism>
<evidence type="ECO:0000256" key="5">
    <source>
        <dbReference type="ARBA" id="ARBA00022679"/>
    </source>
</evidence>
<keyword evidence="8 10" id="KW-0012">Acyltransferase</keyword>
<comment type="function">
    <text evidence="10">Involved in 1,2-propanediol (1,2-PD) degradation by catalyzing the conversion of propanoyl-CoA to propanoyl-phosphate.</text>
</comment>
<comment type="cofactor">
    <cofactor evidence="1">
        <name>Zn(2+)</name>
        <dbReference type="ChEBI" id="CHEBI:29105"/>
    </cofactor>
</comment>
<comment type="similarity">
    <text evidence="2 10">Belongs to the PduL family.</text>
</comment>
<evidence type="ECO:0000256" key="8">
    <source>
        <dbReference type="ARBA" id="ARBA00023315"/>
    </source>
</evidence>
<dbReference type="EC" id="2.3.1.222" evidence="3 10"/>
<dbReference type="PANTHER" id="PTHR39453:SF1">
    <property type="entry name" value="PHOSPHATE PROPANOYLTRANSFERASE"/>
    <property type="match status" value="1"/>
</dbReference>
<dbReference type="EMBL" id="JXAL01000003">
    <property type="protein sequence ID" value="KIL37030.1"/>
    <property type="molecule type" value="Genomic_DNA"/>
</dbReference>
<keyword evidence="12" id="KW-1185">Reference proteome</keyword>
<accession>A0ABR5A8V0</accession>
<dbReference type="RefSeq" id="WP_041060396.1">
    <property type="nucleotide sequence ID" value="NZ_JXAL01000003.1"/>
</dbReference>
<keyword evidence="6" id="KW-0479">Metal-binding</keyword>
<sequence>MDNQLKDAISRAVIQALENRRSPLQQIHEVPIAVSNRHVHLSRKALDRLFGRGYELKKWKDLSQPGQFAAQETVDLIGPKGIIRNVRVLGPSRGDTQVEISLFDGFTLGSHPPIRDSGDLADSSPITIQGPRGQLKLDRGLICAARHIHMHPNDAIRFGVSEGQRVSIQVPGARAVTFDNVLIRVSPKYRLEMHIDLDEANAANLKTGQIGYLSRA</sequence>
<keyword evidence="7" id="KW-0862">Zinc</keyword>
<keyword evidence="5 10" id="KW-0808">Transferase</keyword>
<dbReference type="Proteomes" id="UP000054526">
    <property type="component" value="Unassembled WGS sequence"/>
</dbReference>
<dbReference type="PIRSF" id="PIRSF010130">
    <property type="entry name" value="PduL"/>
    <property type="match status" value="1"/>
</dbReference>
<protein>
    <recommendedName>
        <fullName evidence="4 10">Phosphate propanoyltransferase</fullName>
        <ecNumber evidence="3 10">2.3.1.222</ecNumber>
    </recommendedName>
</protein>
<comment type="catalytic activity">
    <reaction evidence="9 10">
        <text>propanoyl-CoA + phosphate = propanoyl phosphate + CoA</text>
        <dbReference type="Rhea" id="RHEA:28046"/>
        <dbReference type="ChEBI" id="CHEBI:43474"/>
        <dbReference type="ChEBI" id="CHEBI:57287"/>
        <dbReference type="ChEBI" id="CHEBI:57392"/>
        <dbReference type="ChEBI" id="CHEBI:58933"/>
        <dbReference type="EC" id="2.3.1.222"/>
    </reaction>
</comment>